<name>R4Z6H3_9ACTN</name>
<dbReference type="AlphaFoldDB" id="R4Z6H3"/>
<dbReference type="EMBL" id="CANL01000066">
    <property type="protein sequence ID" value="CCM65301.1"/>
    <property type="molecule type" value="Genomic_DNA"/>
</dbReference>
<sequence>MVLRLGCFRREAVEQHELPLSGEQLTGKPGPTPTKGPSPHGRQPPPRHCVVSLLADQRGC</sequence>
<protein>
    <submittedName>
        <fullName evidence="2">Uncharacterized protein</fullName>
    </submittedName>
</protein>
<evidence type="ECO:0000313" key="2">
    <source>
        <dbReference type="EMBL" id="CCM65301.1"/>
    </source>
</evidence>
<gene>
    <name evidence="2" type="ORF">BN381_690002</name>
</gene>
<evidence type="ECO:0000313" key="3">
    <source>
        <dbReference type="Proteomes" id="UP000018291"/>
    </source>
</evidence>
<evidence type="ECO:0000256" key="1">
    <source>
        <dbReference type="SAM" id="MobiDB-lite"/>
    </source>
</evidence>
<reference evidence="2 3" key="1">
    <citation type="journal article" date="2013" name="ISME J.">
        <title>Metabolic model for the filamentous 'Candidatus Microthrix parvicella' based on genomic and metagenomic analyses.</title>
        <authorList>
            <person name="Jon McIlroy S."/>
            <person name="Kristiansen R."/>
            <person name="Albertsen M."/>
            <person name="Michael Karst S."/>
            <person name="Rossetti S."/>
            <person name="Lund Nielsen J."/>
            <person name="Tandoi V."/>
            <person name="James Seviour R."/>
            <person name="Nielsen P.H."/>
        </authorList>
    </citation>
    <scope>NUCLEOTIDE SEQUENCE [LARGE SCALE GENOMIC DNA]</scope>
    <source>
        <strain evidence="2 3">RN1</strain>
    </source>
</reference>
<accession>R4Z6H3</accession>
<comment type="caution">
    <text evidence="2">The sequence shown here is derived from an EMBL/GenBank/DDBJ whole genome shotgun (WGS) entry which is preliminary data.</text>
</comment>
<feature type="compositionally biased region" description="Pro residues" evidence="1">
    <location>
        <begin position="30"/>
        <end position="47"/>
    </location>
</feature>
<proteinExistence type="predicted"/>
<feature type="region of interest" description="Disordered" evidence="1">
    <location>
        <begin position="16"/>
        <end position="48"/>
    </location>
</feature>
<dbReference type="Proteomes" id="UP000018291">
    <property type="component" value="Unassembled WGS sequence"/>
</dbReference>
<organism evidence="2 3">
    <name type="scientific">Candidatus Neomicrothrix parvicella RN1</name>
    <dbReference type="NCBI Taxonomy" id="1229780"/>
    <lineage>
        <taxon>Bacteria</taxon>
        <taxon>Bacillati</taxon>
        <taxon>Actinomycetota</taxon>
        <taxon>Acidimicrobiia</taxon>
        <taxon>Acidimicrobiales</taxon>
        <taxon>Microthrixaceae</taxon>
        <taxon>Candidatus Neomicrothrix</taxon>
    </lineage>
</organism>
<keyword evidence="3" id="KW-1185">Reference proteome</keyword>
<dbReference type="HOGENOM" id="CLU_2932695_0_0_11"/>